<dbReference type="InterPro" id="IPR010982">
    <property type="entry name" value="Lambda_DNA-bd_dom_sf"/>
</dbReference>
<evidence type="ECO:0000259" key="1">
    <source>
        <dbReference type="PROSITE" id="PS50943"/>
    </source>
</evidence>
<dbReference type="CDD" id="cd00093">
    <property type="entry name" value="HTH_XRE"/>
    <property type="match status" value="1"/>
</dbReference>
<evidence type="ECO:0000313" key="2">
    <source>
        <dbReference type="EMBL" id="KTB49327.1"/>
    </source>
</evidence>
<reference evidence="2 3" key="1">
    <citation type="submission" date="2015-06" db="EMBL/GenBank/DDBJ databases">
        <title>Genome sequence of the organohalide-respiring Dehalogenimonas alkenigignens type strain (IP3-3T).</title>
        <authorList>
            <person name="Key T.A."/>
            <person name="Richmond D.P."/>
            <person name="Bowman K.S."/>
            <person name="Cho Y.-J."/>
            <person name="Chun J."/>
            <person name="da Costa M.S."/>
            <person name="Rainey F.A."/>
            <person name="Moe W.M."/>
        </authorList>
    </citation>
    <scope>NUCLEOTIDE SEQUENCE [LARGE SCALE GENOMIC DNA]</scope>
    <source>
        <strain evidence="2 3">IP3-3</strain>
    </source>
</reference>
<dbReference type="SMART" id="SM00530">
    <property type="entry name" value="HTH_XRE"/>
    <property type="match status" value="1"/>
</dbReference>
<dbReference type="AlphaFoldDB" id="A0A0W0GL75"/>
<dbReference type="Pfam" id="PF01381">
    <property type="entry name" value="HTH_3"/>
    <property type="match status" value="1"/>
</dbReference>
<name>A0A0W0GL75_9CHLR</name>
<protein>
    <submittedName>
        <fullName evidence="2">Helix-turn-helix domain protein</fullName>
    </submittedName>
</protein>
<evidence type="ECO:0000313" key="3">
    <source>
        <dbReference type="Proteomes" id="UP000053947"/>
    </source>
</evidence>
<gene>
    <name evidence="2" type="ORF">DEALK_02400</name>
</gene>
<dbReference type="GO" id="GO:0003677">
    <property type="term" value="F:DNA binding"/>
    <property type="evidence" value="ECO:0007669"/>
    <property type="project" value="InterPro"/>
</dbReference>
<dbReference type="SUPFAM" id="SSF47413">
    <property type="entry name" value="lambda repressor-like DNA-binding domains"/>
    <property type="match status" value="1"/>
</dbReference>
<comment type="caution">
    <text evidence="2">The sequence shown here is derived from an EMBL/GenBank/DDBJ whole genome shotgun (WGS) entry which is preliminary data.</text>
</comment>
<dbReference type="Proteomes" id="UP000053947">
    <property type="component" value="Unassembled WGS sequence"/>
</dbReference>
<organism evidence="2 3">
    <name type="scientific">Dehalogenimonas alkenigignens</name>
    <dbReference type="NCBI Taxonomy" id="1217799"/>
    <lineage>
        <taxon>Bacteria</taxon>
        <taxon>Bacillati</taxon>
        <taxon>Chloroflexota</taxon>
        <taxon>Dehalococcoidia</taxon>
        <taxon>Dehalococcoidales</taxon>
        <taxon>Dehalococcoidaceae</taxon>
        <taxon>Dehalogenimonas</taxon>
    </lineage>
</organism>
<dbReference type="STRING" id="1217799.DEALK_02400"/>
<accession>A0A0W0GL75</accession>
<feature type="domain" description="HTH cro/C1-type" evidence="1">
    <location>
        <begin position="31"/>
        <end position="67"/>
    </location>
</feature>
<proteinExistence type="predicted"/>
<dbReference type="InterPro" id="IPR001387">
    <property type="entry name" value="Cro/C1-type_HTH"/>
</dbReference>
<dbReference type="Gene3D" id="1.10.260.40">
    <property type="entry name" value="lambda repressor-like DNA-binding domains"/>
    <property type="match status" value="1"/>
</dbReference>
<dbReference type="EMBL" id="LFDV01000001">
    <property type="protein sequence ID" value="KTB49327.1"/>
    <property type="molecule type" value="Genomic_DNA"/>
</dbReference>
<keyword evidence="3" id="KW-1185">Reference proteome</keyword>
<dbReference type="PROSITE" id="PS50943">
    <property type="entry name" value="HTH_CROC1"/>
    <property type="match status" value="1"/>
</dbReference>
<sequence>MIGARIRQARLSARPPVTQEDLVARLQTQGLNIDQAMISRIESGQRPVSDFEVVAFSKALKVKTSWLLEGDNGG</sequence>